<dbReference type="InterPro" id="IPR052173">
    <property type="entry name" value="Beta-lactam_resp_regulator"/>
</dbReference>
<sequence length="286" mass="33493">MKPIIKSKLAFTAIVVMGIFILMQMGLYLVHEIWKVDFQWNLFQYCLTAIKETTWSHSGVKILFNLLIIYTAYNILFKLVKQSYQMYKWIRIFDNKKHKKLTKHLNDKYRNWNTEILVVKDNAFIALAIGLINPRIVISTKVLEIFEEEEEVKAILLHERFHCMNFDPLKVFITSLISAGMHYVPVIKSLVNYYKTWIELMADDYAVNEMRSSYTLGKVLLRLTQISQIQRLQFGVSFSDVAINYRIMQVIEPEKKIRVPVIYLKSVMLSFLLLMIMLGTVLGGCS</sequence>
<keyword evidence="1" id="KW-0812">Transmembrane</keyword>
<dbReference type="PANTHER" id="PTHR34978">
    <property type="entry name" value="POSSIBLE SENSOR-TRANSDUCER PROTEIN BLAR"/>
    <property type="match status" value="1"/>
</dbReference>
<proteinExistence type="predicted"/>
<comment type="caution">
    <text evidence="3">The sequence shown here is derived from an EMBL/GenBank/DDBJ whole genome shotgun (WGS) entry which is preliminary data.</text>
</comment>
<dbReference type="Pfam" id="PF05569">
    <property type="entry name" value="Peptidase_M56"/>
    <property type="match status" value="1"/>
</dbReference>
<dbReference type="CDD" id="cd07326">
    <property type="entry name" value="M56_BlaR1_MecR1_like"/>
    <property type="match status" value="1"/>
</dbReference>
<evidence type="ECO:0000259" key="2">
    <source>
        <dbReference type="Pfam" id="PF05569"/>
    </source>
</evidence>
<dbReference type="PANTHER" id="PTHR34978:SF3">
    <property type="entry name" value="SLR0241 PROTEIN"/>
    <property type="match status" value="1"/>
</dbReference>
<feature type="domain" description="Peptidase M56" evidence="2">
    <location>
        <begin position="71"/>
        <end position="248"/>
    </location>
</feature>
<keyword evidence="1" id="KW-0472">Membrane</keyword>
<dbReference type="Proteomes" id="UP001355653">
    <property type="component" value="Unassembled WGS sequence"/>
</dbReference>
<name>A0ABU6DGG0_9BACL</name>
<evidence type="ECO:0000313" key="4">
    <source>
        <dbReference type="Proteomes" id="UP001355653"/>
    </source>
</evidence>
<keyword evidence="1" id="KW-1133">Transmembrane helix</keyword>
<accession>A0ABU6DGG0</accession>
<dbReference type="EMBL" id="JAROBY010000041">
    <property type="protein sequence ID" value="MEB4796844.1"/>
    <property type="molecule type" value="Genomic_DNA"/>
</dbReference>
<feature type="transmembrane region" description="Helical" evidence="1">
    <location>
        <begin position="9"/>
        <end position="30"/>
    </location>
</feature>
<dbReference type="InterPro" id="IPR008756">
    <property type="entry name" value="Peptidase_M56"/>
</dbReference>
<keyword evidence="4" id="KW-1185">Reference proteome</keyword>
<dbReference type="Gene3D" id="3.30.2010.10">
    <property type="entry name" value="Metalloproteases ('zincins'), catalytic domain"/>
    <property type="match status" value="1"/>
</dbReference>
<protein>
    <submittedName>
        <fullName evidence="3">M56 family metallopeptidase</fullName>
    </submittedName>
</protein>
<evidence type="ECO:0000256" key="1">
    <source>
        <dbReference type="SAM" id="Phobius"/>
    </source>
</evidence>
<feature type="transmembrane region" description="Helical" evidence="1">
    <location>
        <begin position="262"/>
        <end position="283"/>
    </location>
</feature>
<gene>
    <name evidence="3" type="ORF">P5G65_23355</name>
</gene>
<dbReference type="RefSeq" id="WP_127455229.1">
    <property type="nucleotide sequence ID" value="NZ_JAROBY010000041.1"/>
</dbReference>
<evidence type="ECO:0000313" key="3">
    <source>
        <dbReference type="EMBL" id="MEB4796844.1"/>
    </source>
</evidence>
<organism evidence="3 4">
    <name type="scientific">Paenibacillus chondroitinus</name>
    <dbReference type="NCBI Taxonomy" id="59842"/>
    <lineage>
        <taxon>Bacteria</taxon>
        <taxon>Bacillati</taxon>
        <taxon>Bacillota</taxon>
        <taxon>Bacilli</taxon>
        <taxon>Bacillales</taxon>
        <taxon>Paenibacillaceae</taxon>
        <taxon>Paenibacillus</taxon>
    </lineage>
</organism>
<reference evidence="3 4" key="1">
    <citation type="submission" date="2023-03" db="EMBL/GenBank/DDBJ databases">
        <title>Bacillus Genome Sequencing.</title>
        <authorList>
            <person name="Dunlap C."/>
        </authorList>
    </citation>
    <scope>NUCLEOTIDE SEQUENCE [LARGE SCALE GENOMIC DNA]</scope>
    <source>
        <strain evidence="3 4">NRS-1351</strain>
    </source>
</reference>
<feature type="transmembrane region" description="Helical" evidence="1">
    <location>
        <begin position="62"/>
        <end position="80"/>
    </location>
</feature>